<evidence type="ECO:0000256" key="6">
    <source>
        <dbReference type="SAM" id="MobiDB-lite"/>
    </source>
</evidence>
<evidence type="ECO:0000256" key="3">
    <source>
        <dbReference type="ARBA" id="ARBA00022845"/>
    </source>
</evidence>
<dbReference type="EMBL" id="JADBHS010000004">
    <property type="protein sequence ID" value="MBE2986113.1"/>
    <property type="molecule type" value="Genomic_DNA"/>
</dbReference>
<dbReference type="Pfam" id="PF02599">
    <property type="entry name" value="CsrA"/>
    <property type="match status" value="1"/>
</dbReference>
<dbReference type="FunFam" id="2.60.40.4380:FF:000002">
    <property type="entry name" value="Translational regulator CsrA"/>
    <property type="match status" value="1"/>
</dbReference>
<dbReference type="Proteomes" id="UP001318760">
    <property type="component" value="Unassembled WGS sequence"/>
</dbReference>
<organism evidence="8 9">
    <name type="scientific">Campylobacter californiensis</name>
    <dbReference type="NCBI Taxonomy" id="1032243"/>
    <lineage>
        <taxon>Bacteria</taxon>
        <taxon>Pseudomonadati</taxon>
        <taxon>Campylobacterota</taxon>
        <taxon>Epsilonproteobacteria</taxon>
        <taxon>Campylobacterales</taxon>
        <taxon>Campylobacteraceae</taxon>
        <taxon>Campylobacter</taxon>
    </lineage>
</organism>
<dbReference type="EMBL" id="LIWG01000002">
    <property type="protein sequence ID" value="MBE3607686.1"/>
    <property type="molecule type" value="Genomic_DNA"/>
</dbReference>
<evidence type="ECO:0000256" key="2">
    <source>
        <dbReference type="ARBA" id="ARBA00022491"/>
    </source>
</evidence>
<dbReference type="NCBIfam" id="TIGR00202">
    <property type="entry name" value="csrA"/>
    <property type="match status" value="1"/>
</dbReference>
<dbReference type="PANTHER" id="PTHR34984:SF1">
    <property type="entry name" value="CARBON STORAGE REGULATOR"/>
    <property type="match status" value="1"/>
</dbReference>
<gene>
    <name evidence="5 8" type="primary">csrA</name>
    <name evidence="7" type="ORF">CCAL12919_03045</name>
    <name evidence="8" type="ORF">CCAL9337_02930</name>
</gene>
<comment type="function">
    <text evidence="5">A translational regulator that binds mRNA to regulate translation initiation and/or mRNA stability. Usually binds in the 5'-UTR at or near the Shine-Dalgarno sequence preventing ribosome-binding, thus repressing translation. Its main target seems to be the major flagellin gene, while its function is anatagonized by FliW.</text>
</comment>
<keyword evidence="1 5" id="KW-0963">Cytoplasm</keyword>
<keyword evidence="4 5" id="KW-0694">RNA-binding</keyword>
<reference evidence="8 9" key="1">
    <citation type="submission" date="2015-08" db="EMBL/GenBank/DDBJ databases">
        <title>Comparative genomics of the Campylobacter concisus group.</title>
        <authorList>
            <person name="Yee E."/>
            <person name="Chapman M.H."/>
            <person name="Huynh S."/>
            <person name="Bono J.L."/>
            <person name="On S.L."/>
            <person name="St Leger J."/>
            <person name="Foster G."/>
            <person name="Parker C.T."/>
            <person name="Miller W.G."/>
        </authorList>
    </citation>
    <scope>NUCLEOTIDE SEQUENCE [LARGE SCALE GENOMIC DNA]</scope>
    <source>
        <strain evidence="8 9">RM9337</strain>
    </source>
</reference>
<dbReference type="GO" id="GO:0048027">
    <property type="term" value="F:mRNA 5'-UTR binding"/>
    <property type="evidence" value="ECO:0007669"/>
    <property type="project" value="UniProtKB-UniRule"/>
</dbReference>
<protein>
    <recommendedName>
        <fullName evidence="5">Translational regulator CsrA</fullName>
    </recommendedName>
</protein>
<comment type="caution">
    <text evidence="8">The sequence shown here is derived from an EMBL/GenBank/DDBJ whole genome shotgun (WGS) entry which is preliminary data.</text>
</comment>
<dbReference type="SUPFAM" id="SSF117130">
    <property type="entry name" value="CsrA-like"/>
    <property type="match status" value="1"/>
</dbReference>
<dbReference type="GO" id="GO:1902208">
    <property type="term" value="P:regulation of bacterial-type flagellum assembly"/>
    <property type="evidence" value="ECO:0007669"/>
    <property type="project" value="UniProtKB-UniRule"/>
</dbReference>
<dbReference type="GO" id="GO:0044781">
    <property type="term" value="P:bacterial-type flagellum organization"/>
    <property type="evidence" value="ECO:0007669"/>
    <property type="project" value="UniProtKB-KW"/>
</dbReference>
<dbReference type="PANTHER" id="PTHR34984">
    <property type="entry name" value="CARBON STORAGE REGULATOR"/>
    <property type="match status" value="1"/>
</dbReference>
<evidence type="ECO:0000256" key="4">
    <source>
        <dbReference type="ARBA" id="ARBA00022884"/>
    </source>
</evidence>
<dbReference type="Proteomes" id="UP000650616">
    <property type="component" value="Unassembled WGS sequence"/>
</dbReference>
<evidence type="ECO:0000313" key="7">
    <source>
        <dbReference type="EMBL" id="MBE2986113.1"/>
    </source>
</evidence>
<keyword evidence="5" id="KW-1005">Bacterial flagellum biogenesis</keyword>
<evidence type="ECO:0000313" key="9">
    <source>
        <dbReference type="Proteomes" id="UP000650616"/>
    </source>
</evidence>
<dbReference type="GO" id="GO:0045947">
    <property type="term" value="P:negative regulation of translational initiation"/>
    <property type="evidence" value="ECO:0007669"/>
    <property type="project" value="UniProtKB-UniRule"/>
</dbReference>
<keyword evidence="9" id="KW-1185">Reference proteome</keyword>
<accession>A0AAW3ZUW7</accession>
<dbReference type="RefSeq" id="WP_169937351.1">
    <property type="nucleotide sequence ID" value="NZ_CP012545.1"/>
</dbReference>
<dbReference type="GO" id="GO:0005829">
    <property type="term" value="C:cytosol"/>
    <property type="evidence" value="ECO:0007669"/>
    <property type="project" value="TreeGrafter"/>
</dbReference>
<comment type="similarity">
    <text evidence="5">Belongs to the CsrA/RsmA family.</text>
</comment>
<comment type="subcellular location">
    <subcellularLocation>
        <location evidence="5">Cytoplasm</location>
    </subcellularLocation>
</comment>
<name>A0AAW3ZUW7_9BACT</name>
<sequence length="76" mass="8451">MLILSRKENEEILLGNDIKITVVSISKSGVKIGIEAPKNMMILRSELSNEIKAKNTEASKHASDENLTELSKKIEK</sequence>
<evidence type="ECO:0000313" key="8">
    <source>
        <dbReference type="EMBL" id="MBE3607686.1"/>
    </source>
</evidence>
<proteinExistence type="inferred from homology"/>
<evidence type="ECO:0000256" key="5">
    <source>
        <dbReference type="HAMAP-Rule" id="MF_00167"/>
    </source>
</evidence>
<dbReference type="InterPro" id="IPR036107">
    <property type="entry name" value="CsrA_sf"/>
</dbReference>
<keyword evidence="3 5" id="KW-0810">Translation regulation</keyword>
<evidence type="ECO:0000313" key="10">
    <source>
        <dbReference type="Proteomes" id="UP001318760"/>
    </source>
</evidence>
<feature type="region of interest" description="Disordered" evidence="6">
    <location>
        <begin position="54"/>
        <end position="76"/>
    </location>
</feature>
<dbReference type="Gene3D" id="2.60.40.4380">
    <property type="entry name" value="Translational regulator CsrA"/>
    <property type="match status" value="1"/>
</dbReference>
<reference evidence="7 10" key="2">
    <citation type="submission" date="2020-10" db="EMBL/GenBank/DDBJ databases">
        <title>Campylobacter californiensis sp. nov. isolated from cattle and feral swine in California.</title>
        <authorList>
            <person name="Miller W.G."/>
        </authorList>
    </citation>
    <scope>NUCLEOTIDE SEQUENCE [LARGE SCALE GENOMIC DNA]</scope>
    <source>
        <strain evidence="7 10">RM12919</strain>
    </source>
</reference>
<evidence type="ECO:0000256" key="1">
    <source>
        <dbReference type="ARBA" id="ARBA00022490"/>
    </source>
</evidence>
<dbReference type="InterPro" id="IPR003751">
    <property type="entry name" value="CsrA"/>
</dbReference>
<dbReference type="GO" id="GO:0006109">
    <property type="term" value="P:regulation of carbohydrate metabolic process"/>
    <property type="evidence" value="ECO:0007669"/>
    <property type="project" value="InterPro"/>
</dbReference>
<dbReference type="HAMAP" id="MF_00167">
    <property type="entry name" value="CsrA"/>
    <property type="match status" value="1"/>
</dbReference>
<dbReference type="GO" id="GO:0006402">
    <property type="term" value="P:mRNA catabolic process"/>
    <property type="evidence" value="ECO:0007669"/>
    <property type="project" value="InterPro"/>
</dbReference>
<keyword evidence="2 5" id="KW-0678">Repressor</keyword>
<comment type="subunit">
    <text evidence="5">Homodimer; the beta-strands of each monomer intercalate to form a hydrophobic core, while the alpha-helices form wings that extend away from the core.</text>
</comment>
<dbReference type="AlphaFoldDB" id="A0AAW3ZUW7"/>